<sequence>MTFITLLQDLRKDQDWTVKDLAEEVGVASHTVTAWERGAQFPTIDQLLTVCELAGIELSTLLQEDVTLRQQITIGDKPTVTHMNGWQFLGSYWWIILAIGGYLSWLVPYFIRVLNH</sequence>
<keyword evidence="1" id="KW-0472">Membrane</keyword>
<dbReference type="Proteomes" id="UP000321429">
    <property type="component" value="Unassembled WGS sequence"/>
</dbReference>
<feature type="domain" description="HTH cro/C1-type" evidence="2">
    <location>
        <begin position="7"/>
        <end position="61"/>
    </location>
</feature>
<dbReference type="InterPro" id="IPR001387">
    <property type="entry name" value="Cro/C1-type_HTH"/>
</dbReference>
<dbReference type="Pfam" id="PF01381">
    <property type="entry name" value="HTH_3"/>
    <property type="match status" value="1"/>
</dbReference>
<proteinExistence type="predicted"/>
<dbReference type="InterPro" id="IPR010982">
    <property type="entry name" value="Lambda_DNA-bd_dom_sf"/>
</dbReference>
<dbReference type="Proteomes" id="UP000051139">
    <property type="component" value="Unassembled WGS sequence"/>
</dbReference>
<protein>
    <recommendedName>
        <fullName evidence="2">HTH cro/C1-type domain-containing protein</fullName>
    </recommendedName>
</protein>
<dbReference type="EMBL" id="JQCB01000003">
    <property type="protein sequence ID" value="KRN96677.1"/>
    <property type="molecule type" value="Genomic_DNA"/>
</dbReference>
<dbReference type="RefSeq" id="WP_057809342.1">
    <property type="nucleotide sequence ID" value="NZ_BJUD01000032.1"/>
</dbReference>
<reference evidence="3 6" key="2">
    <citation type="submission" date="2019-07" db="EMBL/GenBank/DDBJ databases">
        <title>Whole genome shotgun sequence of Lactobacillus siliginis NBRC 101315.</title>
        <authorList>
            <person name="Hosoyama A."/>
            <person name="Uohara A."/>
            <person name="Ohji S."/>
            <person name="Ichikawa N."/>
        </authorList>
    </citation>
    <scope>NUCLEOTIDE SEQUENCE [LARGE SCALE GENOMIC DNA]</scope>
    <source>
        <strain evidence="3 6">NBRC 101315</strain>
    </source>
</reference>
<comment type="caution">
    <text evidence="4">The sequence shown here is derived from an EMBL/GenBank/DDBJ whole genome shotgun (WGS) entry which is preliminary data.</text>
</comment>
<evidence type="ECO:0000259" key="2">
    <source>
        <dbReference type="PROSITE" id="PS50943"/>
    </source>
</evidence>
<dbReference type="AlphaFoldDB" id="A0A0R2LA56"/>
<evidence type="ECO:0000313" key="6">
    <source>
        <dbReference type="Proteomes" id="UP000321429"/>
    </source>
</evidence>
<dbReference type="GO" id="GO:0003677">
    <property type="term" value="F:DNA binding"/>
    <property type="evidence" value="ECO:0007669"/>
    <property type="project" value="InterPro"/>
</dbReference>
<dbReference type="PROSITE" id="PS50943">
    <property type="entry name" value="HTH_CROC1"/>
    <property type="match status" value="1"/>
</dbReference>
<feature type="transmembrane region" description="Helical" evidence="1">
    <location>
        <begin position="92"/>
        <end position="111"/>
    </location>
</feature>
<keyword evidence="1" id="KW-0812">Transmembrane</keyword>
<evidence type="ECO:0000313" key="5">
    <source>
        <dbReference type="Proteomes" id="UP000051139"/>
    </source>
</evidence>
<dbReference type="Gene3D" id="1.10.260.40">
    <property type="entry name" value="lambda repressor-like DNA-binding domains"/>
    <property type="match status" value="1"/>
</dbReference>
<dbReference type="PATRIC" id="fig|348151.3.peg.1240"/>
<dbReference type="SMART" id="SM00530">
    <property type="entry name" value="HTH_XRE"/>
    <property type="match status" value="1"/>
</dbReference>
<keyword evidence="5" id="KW-1185">Reference proteome</keyword>
<reference evidence="4 5" key="1">
    <citation type="journal article" date="2015" name="Genome Announc.">
        <title>Expanding the biotechnology potential of lactobacilli through comparative genomics of 213 strains and associated genera.</title>
        <authorList>
            <person name="Sun Z."/>
            <person name="Harris H.M."/>
            <person name="McCann A."/>
            <person name="Guo C."/>
            <person name="Argimon S."/>
            <person name="Zhang W."/>
            <person name="Yang X."/>
            <person name="Jeffery I.B."/>
            <person name="Cooney J.C."/>
            <person name="Kagawa T.F."/>
            <person name="Liu W."/>
            <person name="Song Y."/>
            <person name="Salvetti E."/>
            <person name="Wrobel A."/>
            <person name="Rasinkangas P."/>
            <person name="Parkhill J."/>
            <person name="Rea M.C."/>
            <person name="O'Sullivan O."/>
            <person name="Ritari J."/>
            <person name="Douillard F.P."/>
            <person name="Paul Ross R."/>
            <person name="Yang R."/>
            <person name="Briner A.E."/>
            <person name="Felis G.E."/>
            <person name="de Vos W.M."/>
            <person name="Barrangou R."/>
            <person name="Klaenhammer T.R."/>
            <person name="Caufield P.W."/>
            <person name="Cui Y."/>
            <person name="Zhang H."/>
            <person name="O'Toole P.W."/>
        </authorList>
    </citation>
    <scope>NUCLEOTIDE SEQUENCE [LARGE SCALE GENOMIC DNA]</scope>
    <source>
        <strain evidence="4 5">DSM 22696</strain>
    </source>
</reference>
<dbReference type="EMBL" id="BJUD01000032">
    <property type="protein sequence ID" value="GEK29107.1"/>
    <property type="molecule type" value="Genomic_DNA"/>
</dbReference>
<accession>A0A0R2LA56</accession>
<evidence type="ECO:0000313" key="4">
    <source>
        <dbReference type="EMBL" id="KRN96677.1"/>
    </source>
</evidence>
<name>A0A0R2LA56_9LACO</name>
<dbReference type="CDD" id="cd00093">
    <property type="entry name" value="HTH_XRE"/>
    <property type="match status" value="1"/>
</dbReference>
<keyword evidence="1" id="KW-1133">Transmembrane helix</keyword>
<dbReference type="STRING" id="348151.IV55_GL001209"/>
<dbReference type="SUPFAM" id="SSF47413">
    <property type="entry name" value="lambda repressor-like DNA-binding domains"/>
    <property type="match status" value="1"/>
</dbReference>
<gene>
    <name evidence="4" type="ORF">IV55_GL001209</name>
    <name evidence="3" type="ORF">LSI01_14180</name>
</gene>
<evidence type="ECO:0000313" key="3">
    <source>
        <dbReference type="EMBL" id="GEK29107.1"/>
    </source>
</evidence>
<evidence type="ECO:0000256" key="1">
    <source>
        <dbReference type="SAM" id="Phobius"/>
    </source>
</evidence>
<dbReference type="OrthoDB" id="9805856at2"/>
<organism evidence="4 5">
    <name type="scientific">Furfurilactobacillus siliginis</name>
    <dbReference type="NCBI Taxonomy" id="348151"/>
    <lineage>
        <taxon>Bacteria</taxon>
        <taxon>Bacillati</taxon>
        <taxon>Bacillota</taxon>
        <taxon>Bacilli</taxon>
        <taxon>Lactobacillales</taxon>
        <taxon>Lactobacillaceae</taxon>
        <taxon>Furfurilactobacillus</taxon>
    </lineage>
</organism>